<evidence type="ECO:0000313" key="1">
    <source>
        <dbReference type="EMBL" id="RIB09958.1"/>
    </source>
</evidence>
<gene>
    <name evidence="1" type="ORF">C2G38_2207421</name>
</gene>
<dbReference type="AlphaFoldDB" id="A0A397UL45"/>
<keyword evidence="2" id="KW-1185">Reference proteome</keyword>
<reference evidence="1 2" key="1">
    <citation type="submission" date="2018-06" db="EMBL/GenBank/DDBJ databases">
        <title>Comparative genomics reveals the genomic features of Rhizophagus irregularis, R. cerebriforme, R. diaphanum and Gigaspora rosea, and their symbiotic lifestyle signature.</title>
        <authorList>
            <person name="Morin E."/>
            <person name="San Clemente H."/>
            <person name="Chen E.C.H."/>
            <person name="De La Providencia I."/>
            <person name="Hainaut M."/>
            <person name="Kuo A."/>
            <person name="Kohler A."/>
            <person name="Murat C."/>
            <person name="Tang N."/>
            <person name="Roy S."/>
            <person name="Loubradou J."/>
            <person name="Henrissat B."/>
            <person name="Grigoriev I.V."/>
            <person name="Corradi N."/>
            <person name="Roux C."/>
            <person name="Martin F.M."/>
        </authorList>
    </citation>
    <scope>NUCLEOTIDE SEQUENCE [LARGE SCALE GENOMIC DNA]</scope>
    <source>
        <strain evidence="1 2">DAOM 194757</strain>
    </source>
</reference>
<dbReference type="EMBL" id="QKWP01001307">
    <property type="protein sequence ID" value="RIB09958.1"/>
    <property type="molecule type" value="Genomic_DNA"/>
</dbReference>
<dbReference type="OrthoDB" id="2426130at2759"/>
<organism evidence="1 2">
    <name type="scientific">Gigaspora rosea</name>
    <dbReference type="NCBI Taxonomy" id="44941"/>
    <lineage>
        <taxon>Eukaryota</taxon>
        <taxon>Fungi</taxon>
        <taxon>Fungi incertae sedis</taxon>
        <taxon>Mucoromycota</taxon>
        <taxon>Glomeromycotina</taxon>
        <taxon>Glomeromycetes</taxon>
        <taxon>Diversisporales</taxon>
        <taxon>Gigasporaceae</taxon>
        <taxon>Gigaspora</taxon>
    </lineage>
</organism>
<evidence type="ECO:0000313" key="2">
    <source>
        <dbReference type="Proteomes" id="UP000266673"/>
    </source>
</evidence>
<accession>A0A397UL45</accession>
<dbReference type="Proteomes" id="UP000266673">
    <property type="component" value="Unassembled WGS sequence"/>
</dbReference>
<name>A0A397UL45_9GLOM</name>
<proteinExistence type="predicted"/>
<sequence>MAGIRNQHVNNFKLGLALYLAGSGVTCDAINTLSSAGVSVTHQTVYNYKKKIADEHPIRYSRRMAQWNSSFSNFDRIEQLSIHFYDNAIEERKEERKMKGAMSS</sequence>
<comment type="caution">
    <text evidence="1">The sequence shown here is derived from an EMBL/GenBank/DDBJ whole genome shotgun (WGS) entry which is preliminary data.</text>
</comment>
<protein>
    <submittedName>
        <fullName evidence="1">Uncharacterized protein</fullName>
    </submittedName>
</protein>